<evidence type="ECO:0000256" key="18">
    <source>
        <dbReference type="ARBA" id="ARBA00036799"/>
    </source>
</evidence>
<dbReference type="Pfam" id="PF01531">
    <property type="entry name" value="Glyco_transf_11"/>
    <property type="match status" value="1"/>
</dbReference>
<comment type="catalytic activity">
    <reaction evidence="22">
        <text>a globoside GalGb4Cer (d18:1(4E)) + GDP-beta-L-fucose = a globoside Globo-H (d18:1(4E)) + GDP + H(+)</text>
        <dbReference type="Rhea" id="RHEA:42044"/>
        <dbReference type="ChEBI" id="CHEBI:15378"/>
        <dbReference type="ChEBI" id="CHEBI:57273"/>
        <dbReference type="ChEBI" id="CHEBI:58189"/>
        <dbReference type="ChEBI" id="CHEBI:62571"/>
        <dbReference type="ChEBI" id="CHEBI:62649"/>
    </reaction>
    <physiologicalReaction direction="left-to-right" evidence="22">
        <dbReference type="Rhea" id="RHEA:42045"/>
    </physiologicalReaction>
</comment>
<comment type="catalytic activity">
    <reaction evidence="16">
        <text>a lactoside III(4)-a-Fuc-Lc4Cer + GDP-beta-L-fucose = a lactoside IV(2),III(4)-a-[Fuc]2-Lc4Cer + GDP + H(+)</text>
        <dbReference type="Rhea" id="RHEA:62616"/>
        <dbReference type="ChEBI" id="CHEBI:15378"/>
        <dbReference type="ChEBI" id="CHEBI:57273"/>
        <dbReference type="ChEBI" id="CHEBI:58189"/>
        <dbReference type="ChEBI" id="CHEBI:90811"/>
        <dbReference type="ChEBI" id="CHEBI:142612"/>
    </reaction>
    <physiologicalReaction direction="left-to-right" evidence="16">
        <dbReference type="Rhea" id="RHEA:62617"/>
    </physiologicalReaction>
</comment>
<evidence type="ECO:0000256" key="7">
    <source>
        <dbReference type="ARBA" id="ARBA00022676"/>
    </source>
</evidence>
<dbReference type="PANTHER" id="PTHR11927">
    <property type="entry name" value="GALACTOSIDE 2-L-FUCOSYLTRANSFERASE"/>
    <property type="match status" value="1"/>
</dbReference>
<dbReference type="AlphaFoldDB" id="A0A1S3G2I7"/>
<evidence type="ECO:0000256" key="14">
    <source>
        <dbReference type="ARBA" id="ARBA00023136"/>
    </source>
</evidence>
<keyword evidence="9 27" id="KW-0812">Transmembrane</keyword>
<evidence type="ECO:0000256" key="4">
    <source>
        <dbReference type="ARBA" id="ARBA00004447"/>
    </source>
</evidence>
<dbReference type="GeneID" id="105994139"/>
<gene>
    <name evidence="29" type="primary">LOC105994139</name>
</gene>
<evidence type="ECO:0000256" key="5">
    <source>
        <dbReference type="ARBA" id="ARBA00004922"/>
    </source>
</evidence>
<keyword evidence="8 27" id="KW-0808">Transferase</keyword>
<evidence type="ECO:0000256" key="9">
    <source>
        <dbReference type="ARBA" id="ARBA00022692"/>
    </source>
</evidence>
<evidence type="ECO:0000256" key="24">
    <source>
        <dbReference type="ARBA" id="ARBA00043835"/>
    </source>
</evidence>
<proteinExistence type="inferred from homology"/>
<comment type="pathway">
    <text evidence="5 27">Protein modification; protein glycosylation.</text>
</comment>
<comment type="catalytic activity">
    <reaction evidence="24">
        <text>a ganglioside GA1 + GDP-beta-L-fucose = a ganglioside Fuc-GA1 + GDP + H(+)</text>
        <dbReference type="Rhea" id="RHEA:48320"/>
        <dbReference type="ChEBI" id="CHEBI:15378"/>
        <dbReference type="ChEBI" id="CHEBI:57273"/>
        <dbReference type="ChEBI" id="CHEBI:58189"/>
        <dbReference type="ChEBI" id="CHEBI:88069"/>
        <dbReference type="ChEBI" id="CHEBI:90262"/>
    </reaction>
    <physiologicalReaction direction="left-to-right" evidence="24">
        <dbReference type="Rhea" id="RHEA:48321"/>
    </physiologicalReaction>
</comment>
<evidence type="ECO:0000256" key="21">
    <source>
        <dbReference type="ARBA" id="ARBA00043736"/>
    </source>
</evidence>
<evidence type="ECO:0000256" key="26">
    <source>
        <dbReference type="ARBA" id="ARBA00047716"/>
    </source>
</evidence>
<evidence type="ECO:0000256" key="8">
    <source>
        <dbReference type="ARBA" id="ARBA00022679"/>
    </source>
</evidence>
<keyword evidence="12 27" id="KW-0333">Golgi apparatus</keyword>
<evidence type="ECO:0000256" key="1">
    <source>
        <dbReference type="ARBA" id="ARBA00000336"/>
    </source>
</evidence>
<evidence type="ECO:0000256" key="3">
    <source>
        <dbReference type="ARBA" id="ARBA00001422"/>
    </source>
</evidence>
<accession>A0A1S3G2I7</accession>
<dbReference type="OrthoDB" id="3226at2759"/>
<dbReference type="UniPathway" id="UPA00378"/>
<comment type="catalytic activity">
    <reaction evidence="18">
        <text>a beta-D-galactosyl-(1-&gt;4)-N-acetyl-beta-D-glucosaminyl derivative + GDP-beta-L-fucose = an alpha-L-Fuc-(1-&gt;2)-beta-D-Gal-(1-&gt;4)-beta-D-GlcNAc derivative + GDP + H(+)</text>
        <dbReference type="Rhea" id="RHEA:50668"/>
        <dbReference type="ChEBI" id="CHEBI:15378"/>
        <dbReference type="ChEBI" id="CHEBI:57273"/>
        <dbReference type="ChEBI" id="CHEBI:58189"/>
        <dbReference type="ChEBI" id="CHEBI:133507"/>
        <dbReference type="ChEBI" id="CHEBI:133510"/>
        <dbReference type="EC" id="2.4.1.344"/>
    </reaction>
    <physiologicalReaction direction="left-to-right" evidence="18">
        <dbReference type="Rhea" id="RHEA:50669"/>
    </physiologicalReaction>
</comment>
<comment type="catalytic activity">
    <reaction evidence="20">
        <text>a ganglioside GM1 + GDP-beta-L-fucose = a ganglioside Fuc-GM1 + GDP + H(+)</text>
        <dbReference type="Rhea" id="RHEA:48292"/>
        <dbReference type="ChEBI" id="CHEBI:15378"/>
        <dbReference type="ChEBI" id="CHEBI:57273"/>
        <dbReference type="ChEBI" id="CHEBI:58189"/>
        <dbReference type="ChEBI" id="CHEBI:82639"/>
        <dbReference type="ChEBI" id="CHEBI:90189"/>
    </reaction>
    <physiologicalReaction direction="left-to-right" evidence="20">
        <dbReference type="Rhea" id="RHEA:48293"/>
    </physiologicalReaction>
</comment>
<comment type="catalytic activity">
    <reaction evidence="3">
        <text>a beta-D-Gal-(1-&gt;3)-beta-D-GlcNAc-(1-&gt;3)-beta-D-Gal-(1-&gt;4)-beta-D-Glc-(1&lt;-&gt;1')-Cer(d18:1(4E)) + GDP-beta-L-fucose = alpha-L-fucosyl-(1-&gt;2)- beta-D-galactosyl-(1-&gt;3)-N-acetyl-beta-D-glucosaminyl-(1-&gt;3)-beta-D-galactosyl-(1-&gt;4)-beta-D-glucosyl-(1&lt;-&gt;1')-N-acylsphing-4-enine + GDP + H(+)</text>
        <dbReference type="Rhea" id="RHEA:32175"/>
        <dbReference type="ChEBI" id="CHEBI:15378"/>
        <dbReference type="ChEBI" id="CHEBI:17292"/>
        <dbReference type="ChEBI" id="CHEBI:28743"/>
        <dbReference type="ChEBI" id="CHEBI:57273"/>
        <dbReference type="ChEBI" id="CHEBI:58189"/>
        <dbReference type="EC" id="2.4.1.69"/>
    </reaction>
    <physiologicalReaction direction="left-to-right" evidence="3">
        <dbReference type="Rhea" id="RHEA:32176"/>
    </physiologicalReaction>
</comment>
<evidence type="ECO:0000256" key="13">
    <source>
        <dbReference type="ARBA" id="ARBA00023098"/>
    </source>
</evidence>
<dbReference type="RefSeq" id="XP_012883023.1">
    <property type="nucleotide sequence ID" value="XM_013027569.1"/>
</dbReference>
<evidence type="ECO:0000256" key="6">
    <source>
        <dbReference type="ARBA" id="ARBA00009857"/>
    </source>
</evidence>
<dbReference type="PANTHER" id="PTHR11927:SF2">
    <property type="entry name" value="GALACTOSIDE ALPHA-(1,2)-FUCOSYLTRANSFERASE 2"/>
    <property type="match status" value="1"/>
</dbReference>
<dbReference type="EC" id="2.4.1.-" evidence="27"/>
<keyword evidence="7 27" id="KW-0328">Glycosyltransferase</keyword>
<evidence type="ECO:0000256" key="11">
    <source>
        <dbReference type="ARBA" id="ARBA00022989"/>
    </source>
</evidence>
<evidence type="ECO:0000256" key="23">
    <source>
        <dbReference type="ARBA" id="ARBA00043824"/>
    </source>
</evidence>
<comment type="catalytic activity">
    <reaction evidence="23">
        <text>a ganglioside GM1 (d18:1(4E)) + GDP-beta-L-fucose = a ganglioside Fuc-GM1 (d18:1(4E)) + GDP + H(+)</text>
        <dbReference type="Rhea" id="RHEA:42040"/>
        <dbReference type="ChEBI" id="CHEBI:15378"/>
        <dbReference type="ChEBI" id="CHEBI:57273"/>
        <dbReference type="ChEBI" id="CHEBI:58189"/>
        <dbReference type="ChEBI" id="CHEBI:77709"/>
        <dbReference type="ChEBI" id="CHEBI:78607"/>
    </reaction>
    <physiologicalReaction direction="left-to-right" evidence="23">
        <dbReference type="Rhea" id="RHEA:42041"/>
    </physiologicalReaction>
</comment>
<evidence type="ECO:0000256" key="27">
    <source>
        <dbReference type="RuleBase" id="RU363129"/>
    </source>
</evidence>
<dbReference type="GO" id="GO:0032580">
    <property type="term" value="C:Golgi cisterna membrane"/>
    <property type="evidence" value="ECO:0007669"/>
    <property type="project" value="UniProtKB-SubCell"/>
</dbReference>
<dbReference type="GO" id="GO:0005975">
    <property type="term" value="P:carbohydrate metabolic process"/>
    <property type="evidence" value="ECO:0007669"/>
    <property type="project" value="InterPro"/>
</dbReference>
<evidence type="ECO:0000256" key="25">
    <source>
        <dbReference type="ARBA" id="ARBA00046221"/>
    </source>
</evidence>
<comment type="catalytic activity">
    <reaction evidence="19">
        <text>a beta-D-galactosyl-(1-&gt;3)-N-acetyl-beta-D-glucosaminyl derivative + GDP-beta-L-fucose = an alpha-L-Fuc-(1-&gt;2)-beta-D-Gal-(1-&gt;3)-beta-D-GlcNAc derivative + GDP + H(+)</text>
        <dbReference type="Rhea" id="RHEA:50664"/>
        <dbReference type="ChEBI" id="CHEBI:15378"/>
        <dbReference type="ChEBI" id="CHEBI:57273"/>
        <dbReference type="ChEBI" id="CHEBI:58189"/>
        <dbReference type="ChEBI" id="CHEBI:133506"/>
        <dbReference type="ChEBI" id="CHEBI:133509"/>
        <dbReference type="EC" id="2.4.1.69"/>
    </reaction>
    <physiologicalReaction direction="left-to-right" evidence="19">
        <dbReference type="Rhea" id="RHEA:50665"/>
    </physiologicalReaction>
</comment>
<comment type="function">
    <text evidence="25">Catalyzes the transfer of L-fucose, from a guanosine diphosphate-beta-L-fucose, to the terminal galactose on both O- and N-linked glycans chains of cell surface glycoproteins and glycolipids and the resulting epitope regulates several processes such as cell-cell interaction including host-microbe interaction, cell surface expression and cell proliferation. Preferentially fucosylates gangliosides GA1 and GM1 in the antrum, cecum and colon and in the female reproductive organs. Fucosylated host glycoproteins or glycolipids mediate interaction with intestinal microbiota influencing its composition. Creates a soluble precursor oligosaccharide FuC-alpha ((1,2)Galbeta-) called the H antigen which is an essential substrate for the final step in the soluble ABO blood group antigen synthesis pathway.</text>
</comment>
<protein>
    <recommendedName>
        <fullName evidence="27">L-Fucosyltransferase</fullName>
        <ecNumber evidence="27">2.4.1.-</ecNumber>
    </recommendedName>
</protein>
<keyword evidence="28" id="KW-1185">Reference proteome</keyword>
<evidence type="ECO:0000256" key="12">
    <source>
        <dbReference type="ARBA" id="ARBA00023034"/>
    </source>
</evidence>
<dbReference type="Proteomes" id="UP000081671">
    <property type="component" value="Unplaced"/>
</dbReference>
<evidence type="ECO:0000313" key="28">
    <source>
        <dbReference type="Proteomes" id="UP000081671"/>
    </source>
</evidence>
<name>A0A1S3G2I7_DIPOR</name>
<comment type="catalytic activity">
    <reaction evidence="17">
        <text>a neolactoside nLc4Cer + GDP-beta-L-fucose = a neolactoside IV(2)-alpha-Fuc-nLc4Cer + GDP + H(+)</text>
        <dbReference type="Rhea" id="RHEA:48800"/>
        <dbReference type="ChEBI" id="CHEBI:15378"/>
        <dbReference type="ChEBI" id="CHEBI:57273"/>
        <dbReference type="ChEBI" id="CHEBI:58189"/>
        <dbReference type="ChEBI" id="CHEBI:90376"/>
        <dbReference type="ChEBI" id="CHEBI:90803"/>
    </reaction>
    <physiologicalReaction direction="left-to-right" evidence="17">
        <dbReference type="Rhea" id="RHEA:48801"/>
    </physiologicalReaction>
</comment>
<dbReference type="InParanoid" id="A0A1S3G2I7"/>
<reference evidence="29" key="1">
    <citation type="submission" date="2025-08" db="UniProtKB">
        <authorList>
            <consortium name="RefSeq"/>
        </authorList>
    </citation>
    <scope>IDENTIFICATION</scope>
    <source>
        <tissue evidence="29">Kidney</tissue>
    </source>
</reference>
<keyword evidence="10 27" id="KW-0735">Signal-anchor</keyword>
<evidence type="ECO:0000256" key="22">
    <source>
        <dbReference type="ARBA" id="ARBA00043755"/>
    </source>
</evidence>
<evidence type="ECO:0000256" key="20">
    <source>
        <dbReference type="ARBA" id="ARBA00043729"/>
    </source>
</evidence>
<sequence length="345" mass="39199">MGSRKVPFSFPTARLVFFILIASTIFHFQQRPGRAHPTPVQELTSNTEWLRLGDVGRAMGSTTQGTFSYPLAHAILFIFIASTLFHIQRRLVRLQTSSGQDEQIWVSHPGMETLAGRKKPMSHAQLDMWTINSLGRLGNQMGEYATLYALAKMNGHPAFIPAPMHSMLAPIFKISLPVLPSVMERRAPWHNYHLNDWMEERHRNITGLYVRFTGTPCSWTFYHHLRPEILQEFSLHEHVREEAQAFLRGLSVNGSQPRTFVGVHVRRGDYVHVMPNMWKGVVAHRGYLQQAMDRFRARFESPVFVVTSNGMAWSVLHSPAATVAQAPLGTLISPMGDHERLVEVT</sequence>
<evidence type="ECO:0000256" key="17">
    <source>
        <dbReference type="ARBA" id="ARBA00036050"/>
    </source>
</evidence>
<dbReference type="GO" id="GO:0008107">
    <property type="term" value="F:galactoside 2-alpha-L-fucosyltransferase activity"/>
    <property type="evidence" value="ECO:0007669"/>
    <property type="project" value="UniProtKB-EC"/>
</dbReference>
<evidence type="ECO:0000256" key="19">
    <source>
        <dbReference type="ARBA" id="ARBA00036966"/>
    </source>
</evidence>
<comment type="similarity">
    <text evidence="6 27">Belongs to the glycosyltransferase 11 family.</text>
</comment>
<keyword evidence="13" id="KW-0443">Lipid metabolism</keyword>
<dbReference type="GO" id="GO:0006629">
    <property type="term" value="P:lipid metabolic process"/>
    <property type="evidence" value="ECO:0007669"/>
    <property type="project" value="UniProtKB-KW"/>
</dbReference>
<keyword evidence="11 27" id="KW-1133">Transmembrane helix</keyword>
<dbReference type="InterPro" id="IPR002516">
    <property type="entry name" value="Glyco_trans_11"/>
</dbReference>
<feature type="transmembrane region" description="Helical" evidence="27">
    <location>
        <begin position="67"/>
        <end position="87"/>
    </location>
</feature>
<comment type="catalytic activity">
    <reaction evidence="21">
        <text>a ganglioside GD1b + GDP-beta-L-fucose = a ganglioside Fuc-GD1b + GDP + H(+)</text>
        <dbReference type="Rhea" id="RHEA:48324"/>
        <dbReference type="ChEBI" id="CHEBI:15378"/>
        <dbReference type="ChEBI" id="CHEBI:57273"/>
        <dbReference type="ChEBI" id="CHEBI:58189"/>
        <dbReference type="ChEBI" id="CHEBI:82939"/>
        <dbReference type="ChEBI" id="CHEBI:90265"/>
    </reaction>
    <physiologicalReaction direction="left-to-right" evidence="21">
        <dbReference type="Rhea" id="RHEA:48325"/>
    </physiologicalReaction>
</comment>
<comment type="catalytic activity">
    <reaction evidence="2">
        <text>beta-D-galactosyl-(1-&gt;3)-N-acetyl-D-galactosamine + GDP-beta-L-fucose = alpha-L-fucosyl-(1-&gt;2)-beta-D-galactosyl-(1-&gt;3)-N-acetyl-D-galactosamine + GDP + H(+)</text>
        <dbReference type="Rhea" id="RHEA:62964"/>
        <dbReference type="ChEBI" id="CHEBI:15378"/>
        <dbReference type="ChEBI" id="CHEBI:57273"/>
        <dbReference type="ChEBI" id="CHEBI:58189"/>
        <dbReference type="ChEBI" id="CHEBI:84728"/>
        <dbReference type="ChEBI" id="CHEBI:546807"/>
    </reaction>
    <physiologicalReaction direction="left-to-right" evidence="2">
        <dbReference type="Rhea" id="RHEA:62965"/>
    </physiologicalReaction>
</comment>
<comment type="subcellular location">
    <subcellularLocation>
        <location evidence="4 27">Golgi apparatus</location>
        <location evidence="4 27">Golgi stack membrane</location>
        <topology evidence="4 27">Single-pass type II membrane protein</topology>
    </subcellularLocation>
</comment>
<keyword evidence="14 27" id="KW-0472">Membrane</keyword>
<evidence type="ECO:0000256" key="2">
    <source>
        <dbReference type="ARBA" id="ARBA00000758"/>
    </source>
</evidence>
<evidence type="ECO:0000313" key="29">
    <source>
        <dbReference type="RefSeq" id="XP_012883023.1"/>
    </source>
</evidence>
<keyword evidence="15 27" id="KW-0325">Glycoprotein</keyword>
<evidence type="ECO:0000256" key="10">
    <source>
        <dbReference type="ARBA" id="ARBA00022968"/>
    </source>
</evidence>
<dbReference type="KEGG" id="dord:105994139"/>
<comment type="catalytic activity">
    <reaction evidence="26">
        <text>Lc4Cer + GDP-beta-L-fucose = alpha-L-fucosyl-(1-&gt;2)-beta-D-galactosyl-(1-&gt;3)-N-acetyl-beta-D-glucosaminyl-(1-&gt;3)-beta-D-galactosyl-(1-&gt;4)-beta-D-glucosyl-(1&lt;-&gt;1')-ceramide + GDP + H(+)</text>
        <dbReference type="Rhea" id="RHEA:48792"/>
        <dbReference type="ChEBI" id="CHEBI:15378"/>
        <dbReference type="ChEBI" id="CHEBI:57273"/>
        <dbReference type="ChEBI" id="CHEBI:58189"/>
        <dbReference type="ChEBI" id="CHEBI:90800"/>
        <dbReference type="ChEBI" id="CHEBI:90802"/>
    </reaction>
    <physiologicalReaction direction="left-to-right" evidence="26">
        <dbReference type="Rhea" id="RHEA:48793"/>
    </physiologicalReaction>
</comment>
<evidence type="ECO:0000256" key="15">
    <source>
        <dbReference type="ARBA" id="ARBA00023180"/>
    </source>
</evidence>
<evidence type="ECO:0000256" key="16">
    <source>
        <dbReference type="ARBA" id="ARBA00035996"/>
    </source>
</evidence>
<dbReference type="CDD" id="cd11301">
    <property type="entry name" value="Fut1_Fut2_like"/>
    <property type="match status" value="1"/>
</dbReference>
<comment type="catalytic activity">
    <reaction evidence="1">
        <text>a neolactoside nLc4Cer(d18:1(4E)) + GDP-beta-L-fucose = a neolactoside IV(2)-alpha-Fuc-nLc4Cer(d18:1(4E)) + GDP + H(+)</text>
        <dbReference type="Rhea" id="RHEA:48304"/>
        <dbReference type="ChEBI" id="CHEBI:15378"/>
        <dbReference type="ChEBI" id="CHEBI:17006"/>
        <dbReference type="ChEBI" id="CHEBI:28691"/>
        <dbReference type="ChEBI" id="CHEBI:57273"/>
        <dbReference type="ChEBI" id="CHEBI:58189"/>
    </reaction>
    <physiologicalReaction direction="left-to-right" evidence="1">
        <dbReference type="Rhea" id="RHEA:48305"/>
    </physiologicalReaction>
</comment>
<organism evidence="28 29">
    <name type="scientific">Dipodomys ordii</name>
    <name type="common">Ord's kangaroo rat</name>
    <dbReference type="NCBI Taxonomy" id="10020"/>
    <lineage>
        <taxon>Eukaryota</taxon>
        <taxon>Metazoa</taxon>
        <taxon>Chordata</taxon>
        <taxon>Craniata</taxon>
        <taxon>Vertebrata</taxon>
        <taxon>Euteleostomi</taxon>
        <taxon>Mammalia</taxon>
        <taxon>Eutheria</taxon>
        <taxon>Euarchontoglires</taxon>
        <taxon>Glires</taxon>
        <taxon>Rodentia</taxon>
        <taxon>Castorimorpha</taxon>
        <taxon>Heteromyidae</taxon>
        <taxon>Dipodomyinae</taxon>
        <taxon>Dipodomys</taxon>
    </lineage>
</organism>